<accession>A0AAX2RHE5</accession>
<dbReference type="Gene3D" id="3.40.605.10">
    <property type="entry name" value="Aldehyde Dehydrogenase, Chain A, domain 1"/>
    <property type="match status" value="1"/>
</dbReference>
<feature type="domain" description="Aldehyde dehydrogenase" evidence="7">
    <location>
        <begin position="17"/>
        <end position="472"/>
    </location>
</feature>
<dbReference type="RefSeq" id="WP_134255204.1">
    <property type="nucleotide sequence ID" value="NZ_JAYNDA010000002.1"/>
</dbReference>
<dbReference type="Pfam" id="PF00171">
    <property type="entry name" value="Aldedh"/>
    <property type="match status" value="1"/>
</dbReference>
<dbReference type="PROSITE" id="PS00687">
    <property type="entry name" value="ALDEHYDE_DEHYDR_GLU"/>
    <property type="match status" value="1"/>
</dbReference>
<evidence type="ECO:0000256" key="1">
    <source>
        <dbReference type="ARBA" id="ARBA00009986"/>
    </source>
</evidence>
<evidence type="ECO:0000259" key="7">
    <source>
        <dbReference type="Pfam" id="PF00171"/>
    </source>
</evidence>
<dbReference type="Gene3D" id="3.40.309.10">
    <property type="entry name" value="Aldehyde Dehydrogenase, Chain A, domain 2"/>
    <property type="match status" value="1"/>
</dbReference>
<comment type="similarity">
    <text evidence="1 6">Belongs to the aldehyde dehydrogenase family.</text>
</comment>
<evidence type="ECO:0000256" key="4">
    <source>
        <dbReference type="ARBA" id="ARBA00023027"/>
    </source>
</evidence>
<dbReference type="InterPro" id="IPR015590">
    <property type="entry name" value="Aldehyde_DH_dom"/>
</dbReference>
<organism evidence="8 9">
    <name type="scientific">Burkholderia cepacia</name>
    <name type="common">Pseudomonas cepacia</name>
    <dbReference type="NCBI Taxonomy" id="292"/>
    <lineage>
        <taxon>Bacteria</taxon>
        <taxon>Pseudomonadati</taxon>
        <taxon>Pseudomonadota</taxon>
        <taxon>Betaproteobacteria</taxon>
        <taxon>Burkholderiales</taxon>
        <taxon>Burkholderiaceae</taxon>
        <taxon>Burkholderia</taxon>
        <taxon>Burkholderia cepacia complex</taxon>
    </lineage>
</organism>
<protein>
    <submittedName>
        <fullName evidence="8">Aldehyde dehydrogenase</fullName>
    </submittedName>
</protein>
<evidence type="ECO:0000256" key="2">
    <source>
        <dbReference type="ARBA" id="ARBA00022857"/>
    </source>
</evidence>
<dbReference type="PANTHER" id="PTHR42986:SF1">
    <property type="entry name" value="BENZALDEHYDE DEHYDROGENASE YFMT"/>
    <property type="match status" value="1"/>
</dbReference>
<reference evidence="8 9" key="1">
    <citation type="submission" date="2019-03" db="EMBL/GenBank/DDBJ databases">
        <title>Burkholderia cepacia outbreak.</title>
        <authorList>
            <person name="Farzana R."/>
            <person name="Walsh T.R."/>
        </authorList>
    </citation>
    <scope>NUCLEOTIDE SEQUENCE [LARGE SCALE GENOMIC DNA]</scope>
    <source>
        <strain evidence="9">d13</strain>
    </source>
</reference>
<comment type="caution">
    <text evidence="8">The sequence shown here is derived from an EMBL/GenBank/DDBJ whole genome shotgun (WGS) entry which is preliminary data.</text>
</comment>
<dbReference type="EMBL" id="SNSQ01000036">
    <property type="protein sequence ID" value="TEU41324.1"/>
    <property type="molecule type" value="Genomic_DNA"/>
</dbReference>
<dbReference type="Proteomes" id="UP000298234">
    <property type="component" value="Unassembled WGS sequence"/>
</dbReference>
<feature type="active site" evidence="5">
    <location>
        <position position="251"/>
    </location>
</feature>
<dbReference type="PANTHER" id="PTHR42986">
    <property type="entry name" value="BENZALDEHYDE DEHYDROGENASE YFMT"/>
    <property type="match status" value="1"/>
</dbReference>
<dbReference type="AlphaFoldDB" id="A0AAX2RHE5"/>
<keyword evidence="2" id="KW-0521">NADP</keyword>
<dbReference type="CDD" id="cd07105">
    <property type="entry name" value="ALDH_SaliADH"/>
    <property type="match status" value="1"/>
</dbReference>
<dbReference type="FunFam" id="3.40.309.10:FF:000010">
    <property type="entry name" value="Gamma-aminobutyraldehyde dehydrogenase"/>
    <property type="match status" value="1"/>
</dbReference>
<sequence>MNQVTMLINGERAMARDGATFERRNPLDDTVASTAPAATVADAQAAVHAAAAAFPAWSAMGPGERRALLNRAADALEEKGDAFALAMATETGASRLWADFNVKLAADGLREAAAMITQISGEVIPSDVPGSLALGVRQAAGVVLGIAPWNAPVILGVRAVALPLACGNTVVLKGSETCPATHGLIIEALQDAGLPRGVVNFVTNAPANAGDIVEAIIAEPAVRRVNFTGSTRVGRIVATLCAKYLKPSVLELGGKAPFLVLHDADIEAAVQGAAFGAFANSGQICMSTERIVVDTKIADEFVARLAEKARSLPLGDPRKGPTVLGSVVDMATVRRCNDLIDDALAKGATLVCGGKSETTLMPATLLDHVTADMHIYREESFGPVKAIVRVNGDEEAIACANDNEYGLSAAVFSRDVARALTVAKRIESGLCHVNGPTVHDEAQMPFGGMKSSGFGHFGGKAGIAEFTDLRWITVQTTPRHYPF</sequence>
<dbReference type="GO" id="GO:0016620">
    <property type="term" value="F:oxidoreductase activity, acting on the aldehyde or oxo group of donors, NAD or NADP as acceptor"/>
    <property type="evidence" value="ECO:0007669"/>
    <property type="project" value="InterPro"/>
</dbReference>
<evidence type="ECO:0000256" key="6">
    <source>
        <dbReference type="RuleBase" id="RU003345"/>
    </source>
</evidence>
<dbReference type="FunFam" id="3.40.605.10:FF:000012">
    <property type="entry name" value="NAD-dependent succinate-semialdehyde dehydrogenase"/>
    <property type="match status" value="1"/>
</dbReference>
<evidence type="ECO:0000313" key="8">
    <source>
        <dbReference type="EMBL" id="TEU41324.1"/>
    </source>
</evidence>
<evidence type="ECO:0000313" key="9">
    <source>
        <dbReference type="Proteomes" id="UP000298234"/>
    </source>
</evidence>
<dbReference type="InterPro" id="IPR016163">
    <property type="entry name" value="Ald_DH_C"/>
</dbReference>
<keyword evidence="3 6" id="KW-0560">Oxidoreductase</keyword>
<dbReference type="SUPFAM" id="SSF53720">
    <property type="entry name" value="ALDH-like"/>
    <property type="match status" value="1"/>
</dbReference>
<name>A0AAX2RHE5_BURCE</name>
<dbReference type="InterPro" id="IPR016161">
    <property type="entry name" value="Ald_DH/histidinol_DH"/>
</dbReference>
<proteinExistence type="inferred from homology"/>
<evidence type="ECO:0000256" key="3">
    <source>
        <dbReference type="ARBA" id="ARBA00023002"/>
    </source>
</evidence>
<keyword evidence="4" id="KW-0520">NAD</keyword>
<evidence type="ECO:0000256" key="5">
    <source>
        <dbReference type="PROSITE-ProRule" id="PRU10007"/>
    </source>
</evidence>
<dbReference type="InterPro" id="IPR016162">
    <property type="entry name" value="Ald_DH_N"/>
</dbReference>
<gene>
    <name evidence="8" type="ORF">E3D37_27225</name>
</gene>
<dbReference type="InterPro" id="IPR029510">
    <property type="entry name" value="Ald_DH_CS_GLU"/>
</dbReference>